<accession>A0A6I3KJ66</accession>
<dbReference type="AlphaFoldDB" id="A0A6I3KJ66"/>
<feature type="region of interest" description="Disordered" evidence="1">
    <location>
        <begin position="77"/>
        <end position="98"/>
    </location>
</feature>
<feature type="transmembrane region" description="Helical" evidence="2">
    <location>
        <begin position="38"/>
        <end position="59"/>
    </location>
</feature>
<dbReference type="EMBL" id="WMBQ01000001">
    <property type="protein sequence ID" value="MTD93970.1"/>
    <property type="molecule type" value="Genomic_DNA"/>
</dbReference>
<protein>
    <submittedName>
        <fullName evidence="3">Uncharacterized protein</fullName>
    </submittedName>
</protein>
<proteinExistence type="predicted"/>
<evidence type="ECO:0000313" key="4">
    <source>
        <dbReference type="Proteomes" id="UP000440694"/>
    </source>
</evidence>
<dbReference type="Proteomes" id="UP000440694">
    <property type="component" value="Unassembled WGS sequence"/>
</dbReference>
<feature type="compositionally biased region" description="Polar residues" evidence="1">
    <location>
        <begin position="88"/>
        <end position="98"/>
    </location>
</feature>
<reference evidence="3 4" key="1">
    <citation type="submission" date="2019-11" db="EMBL/GenBank/DDBJ databases">
        <title>Identification of a novel strain.</title>
        <authorList>
            <person name="Xu Q."/>
            <person name="Wang G."/>
        </authorList>
    </citation>
    <scope>NUCLEOTIDE SEQUENCE [LARGE SCALE GENOMIC DNA]</scope>
    <source>
        <strain evidence="4">xq</strain>
    </source>
</reference>
<keyword evidence="2" id="KW-0472">Membrane</keyword>
<keyword evidence="4" id="KW-1185">Reference proteome</keyword>
<dbReference type="RefSeq" id="WP_154738459.1">
    <property type="nucleotide sequence ID" value="NZ_WMBQ01000001.1"/>
</dbReference>
<evidence type="ECO:0000256" key="1">
    <source>
        <dbReference type="SAM" id="MobiDB-lite"/>
    </source>
</evidence>
<comment type="caution">
    <text evidence="3">The sequence shown here is derived from an EMBL/GenBank/DDBJ whole genome shotgun (WGS) entry which is preliminary data.</text>
</comment>
<sequence length="148" mass="15886">MGYSGGQNADRQGELRVVEAFSVIFSPHMGWLEPTRTWIMSLIRVCTGGIVAAGILMLATLGGAGDYLVPGAYAAESTQKKKPRRAYSNRQGTVEQGSSPAEIARYFQLYGGYIDPYINKQSPGGPFDSGFFFDSGIGPNGGDSPYMN</sequence>
<organism evidence="3 4">
    <name type="scientific">Hyphomicrobium album</name>
    <dbReference type="NCBI Taxonomy" id="2665159"/>
    <lineage>
        <taxon>Bacteria</taxon>
        <taxon>Pseudomonadati</taxon>
        <taxon>Pseudomonadota</taxon>
        <taxon>Alphaproteobacteria</taxon>
        <taxon>Hyphomicrobiales</taxon>
        <taxon>Hyphomicrobiaceae</taxon>
        <taxon>Hyphomicrobium</taxon>
    </lineage>
</organism>
<keyword evidence="2" id="KW-1133">Transmembrane helix</keyword>
<evidence type="ECO:0000313" key="3">
    <source>
        <dbReference type="EMBL" id="MTD93970.1"/>
    </source>
</evidence>
<keyword evidence="2" id="KW-0812">Transmembrane</keyword>
<gene>
    <name evidence="3" type="ORF">GIW81_06425</name>
</gene>
<evidence type="ECO:0000256" key="2">
    <source>
        <dbReference type="SAM" id="Phobius"/>
    </source>
</evidence>
<name>A0A6I3KJ66_9HYPH</name>